<feature type="compositionally biased region" description="Acidic residues" evidence="1">
    <location>
        <begin position="110"/>
        <end position="119"/>
    </location>
</feature>
<feature type="region of interest" description="Disordered" evidence="1">
    <location>
        <begin position="338"/>
        <end position="371"/>
    </location>
</feature>
<keyword evidence="4" id="KW-1185">Reference proteome</keyword>
<feature type="compositionally biased region" description="Low complexity" evidence="1">
    <location>
        <begin position="97"/>
        <end position="107"/>
    </location>
</feature>
<feature type="domain" description="Knl1 C-terminal RWD" evidence="2">
    <location>
        <begin position="1151"/>
        <end position="1303"/>
    </location>
</feature>
<name>A0AAV0ZJD8_VICFA</name>
<dbReference type="PANTHER" id="PTHR35707:SF1">
    <property type="entry name" value="SPC7 KINETOCHORE PROTEIN DOMAIN-CONTAINING PROTEIN"/>
    <property type="match status" value="1"/>
</dbReference>
<evidence type="ECO:0000256" key="1">
    <source>
        <dbReference type="SAM" id="MobiDB-lite"/>
    </source>
</evidence>
<dbReference type="Proteomes" id="UP001157006">
    <property type="component" value="Chromosome 2"/>
</dbReference>
<evidence type="ECO:0000313" key="3">
    <source>
        <dbReference type="EMBL" id="CAI8597892.1"/>
    </source>
</evidence>
<feature type="compositionally biased region" description="Basic and acidic residues" evidence="1">
    <location>
        <begin position="345"/>
        <end position="360"/>
    </location>
</feature>
<dbReference type="PANTHER" id="PTHR35707">
    <property type="entry name" value="OS06G0608100 PROTEIN"/>
    <property type="match status" value="1"/>
</dbReference>
<feature type="compositionally biased region" description="Polar residues" evidence="1">
    <location>
        <begin position="174"/>
        <end position="187"/>
    </location>
</feature>
<feature type="region of interest" description="Disordered" evidence="1">
    <location>
        <begin position="1"/>
        <end position="133"/>
    </location>
</feature>
<feature type="compositionally biased region" description="Basic and acidic residues" evidence="1">
    <location>
        <begin position="436"/>
        <end position="458"/>
    </location>
</feature>
<gene>
    <name evidence="3" type="ORF">VFH_II102600</name>
</gene>
<feature type="region of interest" description="Disordered" evidence="1">
    <location>
        <begin position="424"/>
        <end position="458"/>
    </location>
</feature>
<evidence type="ECO:0000259" key="2">
    <source>
        <dbReference type="Pfam" id="PF18210"/>
    </source>
</evidence>
<feature type="region of interest" description="Disordered" evidence="1">
    <location>
        <begin position="852"/>
        <end position="876"/>
    </location>
</feature>
<proteinExistence type="predicted"/>
<feature type="compositionally biased region" description="Polar residues" evidence="1">
    <location>
        <begin position="864"/>
        <end position="876"/>
    </location>
</feature>
<accession>A0AAV0ZJD8</accession>
<sequence length="1419" mass="156382">MASTEPSNNTETEEETTAFHRKRARRVSFADNEITSVHIFRPDDDHSTSSSDIPPVNLGLFRELGGVDSDDEDAEGNRNPTDDAAEAVDHRNSFLQPIGSPSPGGSSTNLDDDDTDDDEFRGPVSTDFIKPGRLSDSGVSDDITMDSTAFSMHYRSLARSDSGDLKTPTRFDATMSTPVQNSHTSGSYMEITDGKKKAPQSPVLRSGSGDSDYMSIVGKSETYDYARLSPGLVAILDYGNKDLDVGSKATHSPIANDTGVLPNLECSVNSPAHQITHDTAVASTSESSTKNTKEFVNDATPLTCKQLDSAKANRGTPPKMDEGDKFDLAAKYEQVFSEVQVNDSNSKDRGQGTDTNHKSDQVTGSHPEFAPLSHSANKLVFMGSPDRTGNITPPLEESGLPVPEVRVANSATLSSRLKSISNLNPEITPNTSTLKEGSDKLKHGFSKDRGQGSDANHKSDHVIGSHTVHEFTPLSHSANKPVYMGSPDSFRCTGNITPPLEKCGLPLLDVHVANSVTLSSIRKSISKLKTPKTTPNTSTLKEGIDKLKHRFSNYSPGTSFFTERDFENKQVGTLTAPLEEQPFSFTLENNMHKSLITTDDHVVDSLIHISKLSQNTETVATKTDEETVTTKMNDDTVATKKDGEKNCLVSTNVSDNDKNLNPVDTGASPLLKTHITRVADFDMADSTAGKRKDEILTATHAKPFSSPVKSFDHALSPFVECQSNRHAELKQMEMQNECVNSGLGQTIEYDRRAVAKKLDLSGVGNSEQPSSPFEDAQGALKGKPGRSPKRFLNLSSPIKAATTVLPSLQETPSDIRDLSHRIDSDGHGVDLDNNHHPTLQAPQSLHTKTGIEVSSGEKREASEILSNGDNRQKGKVTSFNAIREATTVLPSPQKPPSDIRDLSQRYNSDGHGVGFNNNHHPAFQVSQSPLTKTGIEVSSGKKRKGVILSDGDNIDKIGRIDRSPEVHMRGNGDLPFVLEQTSYMRSEREKFGDQKWNDWDQILQRFSTSTKQLRSPSFVKLNLRSIGMLEDVLVNLQKVKKWDILSSEIHSQKFADPQNTRHKRVVEVKMLLFNIAYEKAKLQLMNVKRDRLLKKAQQLSSGLQETQMIKNSMLCSAKSGPVDIQADDSHINARLFNSQGKCQVSYEKRMEMRQELESLDQKAKSLSEFFYSHCKMEGDQSCTNILKSVPDYLEKRMSYKLVFRKLKLWDIEDFERKDDYHLITLNYRGYIIQRFTVNAGLSSIIVSNSLNDVNIGKTYPNMDAFSAFLFALNPLTTSKCTGQISMAQETQITGSLLSNLLDVVEEVQLARIEIGNLVQAKFNSQSVHQLDLQLSFIDFLGGKKVQVILDMACLKCGAYPAEVLPSQIYDSAASREQNLPSLLVDEIRTAAESVDVGYSRIIRLCRCISQVVRGCTRGI</sequence>
<dbReference type="InterPro" id="IPR040850">
    <property type="entry name" value="Knl1_RWD_C"/>
</dbReference>
<feature type="compositionally biased region" description="Low complexity" evidence="1">
    <location>
        <begin position="1"/>
        <end position="10"/>
    </location>
</feature>
<feature type="region of interest" description="Disordered" evidence="1">
    <location>
        <begin position="171"/>
        <end position="208"/>
    </location>
</feature>
<feature type="compositionally biased region" description="Polar residues" evidence="1">
    <location>
        <begin position="424"/>
        <end position="435"/>
    </location>
</feature>
<reference evidence="3 4" key="1">
    <citation type="submission" date="2023-01" db="EMBL/GenBank/DDBJ databases">
        <authorList>
            <person name="Kreplak J."/>
        </authorList>
    </citation>
    <scope>NUCLEOTIDE SEQUENCE [LARGE SCALE GENOMIC DNA]</scope>
</reference>
<feature type="region of interest" description="Disordered" evidence="1">
    <location>
        <begin position="761"/>
        <end position="792"/>
    </location>
</feature>
<organism evidence="3 4">
    <name type="scientific">Vicia faba</name>
    <name type="common">Broad bean</name>
    <name type="synonym">Faba vulgaris</name>
    <dbReference type="NCBI Taxonomy" id="3906"/>
    <lineage>
        <taxon>Eukaryota</taxon>
        <taxon>Viridiplantae</taxon>
        <taxon>Streptophyta</taxon>
        <taxon>Embryophyta</taxon>
        <taxon>Tracheophyta</taxon>
        <taxon>Spermatophyta</taxon>
        <taxon>Magnoliopsida</taxon>
        <taxon>eudicotyledons</taxon>
        <taxon>Gunneridae</taxon>
        <taxon>Pentapetalae</taxon>
        <taxon>rosids</taxon>
        <taxon>fabids</taxon>
        <taxon>Fabales</taxon>
        <taxon>Fabaceae</taxon>
        <taxon>Papilionoideae</taxon>
        <taxon>50 kb inversion clade</taxon>
        <taxon>NPAAA clade</taxon>
        <taxon>Hologalegina</taxon>
        <taxon>IRL clade</taxon>
        <taxon>Fabeae</taxon>
        <taxon>Vicia</taxon>
    </lineage>
</organism>
<dbReference type="EMBL" id="OX451737">
    <property type="protein sequence ID" value="CAI8597892.1"/>
    <property type="molecule type" value="Genomic_DNA"/>
</dbReference>
<protein>
    <recommendedName>
        <fullName evidence="2">Knl1 C-terminal RWD domain-containing protein</fullName>
    </recommendedName>
</protein>
<evidence type="ECO:0000313" key="4">
    <source>
        <dbReference type="Proteomes" id="UP001157006"/>
    </source>
</evidence>
<dbReference type="Pfam" id="PF18210">
    <property type="entry name" value="Knl1_RWD_C"/>
    <property type="match status" value="1"/>
</dbReference>